<dbReference type="PATRIC" id="fig|502682.8.peg.476"/>
<feature type="transmembrane region" description="Helical" evidence="1">
    <location>
        <begin position="119"/>
        <end position="135"/>
    </location>
</feature>
<evidence type="ECO:0000313" key="3">
    <source>
        <dbReference type="Proteomes" id="UP000053070"/>
    </source>
</evidence>
<sequence>MTDQKIAPSGEERLKSRRMRYLRFCAIGYAIAAAVGVASGFLSDQFESGAIAGWVIVALWVLAVAGFAWFSVEYFRRVDELEIAHQLWAGTIALYVYLFGAPSIWFFEDIGLLIGVPHYAIYLVTGATFILVYGWRRLGLR</sequence>
<proteinExistence type="predicted"/>
<reference evidence="2 3" key="1">
    <citation type="submission" date="2015-04" db="EMBL/GenBank/DDBJ databases">
        <title>The draft genome sequence of Erythrobacr gangjinensis K7-2.</title>
        <authorList>
            <person name="Zhuang L."/>
            <person name="Liu Y."/>
            <person name="Shao Z."/>
        </authorList>
    </citation>
    <scope>NUCLEOTIDE SEQUENCE [LARGE SCALE GENOMIC DNA]</scope>
    <source>
        <strain evidence="2 3">K7-2</strain>
    </source>
</reference>
<dbReference type="AlphaFoldDB" id="A0A0G9MQ64"/>
<gene>
    <name evidence="2" type="ORF">AAW01_02330</name>
</gene>
<dbReference type="RefSeq" id="WP_047005726.1">
    <property type="nucleotide sequence ID" value="NZ_CP018097.1"/>
</dbReference>
<dbReference type="STRING" id="502682.BMF35_a1887"/>
<evidence type="ECO:0000256" key="1">
    <source>
        <dbReference type="SAM" id="Phobius"/>
    </source>
</evidence>
<name>A0A0G9MQ64_9SPHN</name>
<evidence type="ECO:0000313" key="2">
    <source>
        <dbReference type="EMBL" id="KLE32877.1"/>
    </source>
</evidence>
<feature type="transmembrane region" description="Helical" evidence="1">
    <location>
        <begin position="54"/>
        <end position="75"/>
    </location>
</feature>
<dbReference type="Proteomes" id="UP000053070">
    <property type="component" value="Unassembled WGS sequence"/>
</dbReference>
<feature type="transmembrane region" description="Helical" evidence="1">
    <location>
        <begin position="87"/>
        <end position="107"/>
    </location>
</feature>
<keyword evidence="3" id="KW-1185">Reference proteome</keyword>
<dbReference type="EMBL" id="LBHC01000001">
    <property type="protein sequence ID" value="KLE32877.1"/>
    <property type="molecule type" value="Genomic_DNA"/>
</dbReference>
<accession>A0A0G9MQ64</accession>
<feature type="transmembrane region" description="Helical" evidence="1">
    <location>
        <begin position="21"/>
        <end position="42"/>
    </location>
</feature>
<keyword evidence="1" id="KW-1133">Transmembrane helix</keyword>
<keyword evidence="1" id="KW-0812">Transmembrane</keyword>
<comment type="caution">
    <text evidence="2">The sequence shown here is derived from an EMBL/GenBank/DDBJ whole genome shotgun (WGS) entry which is preliminary data.</text>
</comment>
<protein>
    <submittedName>
        <fullName evidence="2">Uncharacterized protein</fullName>
    </submittedName>
</protein>
<keyword evidence="1" id="KW-0472">Membrane</keyword>
<organism evidence="2 3">
    <name type="scientific">Aurantiacibacter gangjinensis</name>
    <dbReference type="NCBI Taxonomy" id="502682"/>
    <lineage>
        <taxon>Bacteria</taxon>
        <taxon>Pseudomonadati</taxon>
        <taxon>Pseudomonadota</taxon>
        <taxon>Alphaproteobacteria</taxon>
        <taxon>Sphingomonadales</taxon>
        <taxon>Erythrobacteraceae</taxon>
        <taxon>Aurantiacibacter</taxon>
    </lineage>
</organism>